<keyword evidence="1" id="KW-0472">Membrane</keyword>
<evidence type="ECO:0000313" key="2">
    <source>
        <dbReference type="EMBL" id="ALI36380.1"/>
    </source>
</evidence>
<name>A0A654M010_9ARCH</name>
<dbReference type="KEGG" id="taa:NMY3_02180"/>
<feature type="transmembrane region" description="Helical" evidence="1">
    <location>
        <begin position="46"/>
        <end position="68"/>
    </location>
</feature>
<feature type="transmembrane region" description="Helical" evidence="1">
    <location>
        <begin position="80"/>
        <end position="101"/>
    </location>
</feature>
<dbReference type="EMBL" id="CP012850">
    <property type="protein sequence ID" value="ALI36380.1"/>
    <property type="molecule type" value="Genomic_DNA"/>
</dbReference>
<keyword evidence="3" id="KW-1185">Reference proteome</keyword>
<protein>
    <submittedName>
        <fullName evidence="2">Uncharacterized protein</fullName>
    </submittedName>
</protein>
<dbReference type="AlphaFoldDB" id="A0A654M010"/>
<accession>A0A654M010</accession>
<evidence type="ECO:0000256" key="1">
    <source>
        <dbReference type="SAM" id="Phobius"/>
    </source>
</evidence>
<keyword evidence="1" id="KW-1133">Transmembrane helix</keyword>
<dbReference type="GeneID" id="60422134"/>
<proteinExistence type="predicted"/>
<gene>
    <name evidence="2" type="ORF">NMY3_02180</name>
</gene>
<sequence length="124" mass="13598">MRLSKGHVYLNINPKDSLMINATIIGGFLILLTISSFSPVEFPNRSLFVTIAVVIVIIFSLACFNYLNNDDKNGILFSKMGFISIILFMMFIGILNIINLVDPAIWSEIPGADKIATNNGTLSG</sequence>
<feature type="transmembrane region" description="Helical" evidence="1">
    <location>
        <begin position="20"/>
        <end position="40"/>
    </location>
</feature>
<dbReference type="OrthoDB" id="11946at2157"/>
<keyword evidence="1" id="KW-0812">Transmembrane</keyword>
<evidence type="ECO:0000313" key="3">
    <source>
        <dbReference type="Proteomes" id="UP000058925"/>
    </source>
</evidence>
<reference evidence="3" key="1">
    <citation type="submission" date="2015-10" db="EMBL/GenBank/DDBJ databases">
        <title>Niche specialization of a soil ammonia-oxidizing archaeon, Candidatus Nitrosocosmicus oleophilus.</title>
        <authorList>
            <person name="Jung M.-Y."/>
            <person name="Rhee S.-K."/>
        </authorList>
    </citation>
    <scope>NUCLEOTIDE SEQUENCE [LARGE SCALE GENOMIC DNA]</scope>
    <source>
        <strain evidence="3">MY3</strain>
    </source>
</reference>
<dbReference type="RefSeq" id="WP_196815652.1">
    <property type="nucleotide sequence ID" value="NZ_CP012850.1"/>
</dbReference>
<organism evidence="2 3">
    <name type="scientific">Candidatus Nitrosocosmicus oleophilus</name>
    <dbReference type="NCBI Taxonomy" id="1353260"/>
    <lineage>
        <taxon>Archaea</taxon>
        <taxon>Nitrososphaerota</taxon>
        <taxon>Nitrososphaeria</taxon>
        <taxon>Nitrososphaerales</taxon>
        <taxon>Nitrososphaeraceae</taxon>
        <taxon>Candidatus Nitrosocosmicus</taxon>
    </lineage>
</organism>
<dbReference type="Proteomes" id="UP000058925">
    <property type="component" value="Chromosome"/>
</dbReference>